<accession>A0A1X2GQL1</accession>
<dbReference type="EMBL" id="MCGT01000006">
    <property type="protein sequence ID" value="ORX59036.1"/>
    <property type="molecule type" value="Genomic_DNA"/>
</dbReference>
<sequence length="128" mass="13922">MRVLFNICFVLVSLVLCVYGEDISGHMQLSSNSLDIHFPIQGAQFNGILVAPVKQTYTGMVQASLDDIAVLTQFGYPIKFESKLESNGATTITFTDLRAVVVMSVTVDFASANGDSIRGSGEFAPYRF</sequence>
<protein>
    <submittedName>
        <fullName evidence="2">Uncharacterized protein</fullName>
    </submittedName>
</protein>
<name>A0A1X2GQL1_9FUNG</name>
<feature type="signal peptide" evidence="1">
    <location>
        <begin position="1"/>
        <end position="20"/>
    </location>
</feature>
<evidence type="ECO:0000313" key="2">
    <source>
        <dbReference type="EMBL" id="ORX59036.1"/>
    </source>
</evidence>
<keyword evidence="1" id="KW-0732">Signal</keyword>
<feature type="chain" id="PRO_5013004736" evidence="1">
    <location>
        <begin position="21"/>
        <end position="128"/>
    </location>
</feature>
<organism evidence="2 3">
    <name type="scientific">Hesseltinella vesiculosa</name>
    <dbReference type="NCBI Taxonomy" id="101127"/>
    <lineage>
        <taxon>Eukaryota</taxon>
        <taxon>Fungi</taxon>
        <taxon>Fungi incertae sedis</taxon>
        <taxon>Mucoromycota</taxon>
        <taxon>Mucoromycotina</taxon>
        <taxon>Mucoromycetes</taxon>
        <taxon>Mucorales</taxon>
        <taxon>Cunninghamellaceae</taxon>
        <taxon>Hesseltinella</taxon>
    </lineage>
</organism>
<reference evidence="2 3" key="1">
    <citation type="submission" date="2016-07" db="EMBL/GenBank/DDBJ databases">
        <title>Pervasive Adenine N6-methylation of Active Genes in Fungi.</title>
        <authorList>
            <consortium name="DOE Joint Genome Institute"/>
            <person name="Mondo S.J."/>
            <person name="Dannebaum R.O."/>
            <person name="Kuo R.C."/>
            <person name="Labutti K."/>
            <person name="Haridas S."/>
            <person name="Kuo A."/>
            <person name="Salamov A."/>
            <person name="Ahrendt S.R."/>
            <person name="Lipzen A."/>
            <person name="Sullivan W."/>
            <person name="Andreopoulos W.B."/>
            <person name="Clum A."/>
            <person name="Lindquist E."/>
            <person name="Daum C."/>
            <person name="Ramamoorthy G.K."/>
            <person name="Gryganskyi A."/>
            <person name="Culley D."/>
            <person name="Magnuson J.K."/>
            <person name="James T.Y."/>
            <person name="O'Malley M.A."/>
            <person name="Stajich J.E."/>
            <person name="Spatafora J.W."/>
            <person name="Visel A."/>
            <person name="Grigoriev I.V."/>
        </authorList>
    </citation>
    <scope>NUCLEOTIDE SEQUENCE [LARGE SCALE GENOMIC DNA]</scope>
    <source>
        <strain evidence="2 3">NRRL 3301</strain>
    </source>
</reference>
<evidence type="ECO:0000313" key="3">
    <source>
        <dbReference type="Proteomes" id="UP000242146"/>
    </source>
</evidence>
<gene>
    <name evidence="2" type="ORF">DM01DRAFT_1333627</name>
</gene>
<keyword evidence="3" id="KW-1185">Reference proteome</keyword>
<comment type="caution">
    <text evidence="2">The sequence shown here is derived from an EMBL/GenBank/DDBJ whole genome shotgun (WGS) entry which is preliminary data.</text>
</comment>
<dbReference type="AlphaFoldDB" id="A0A1X2GQL1"/>
<evidence type="ECO:0000256" key="1">
    <source>
        <dbReference type="SAM" id="SignalP"/>
    </source>
</evidence>
<dbReference type="Proteomes" id="UP000242146">
    <property type="component" value="Unassembled WGS sequence"/>
</dbReference>
<proteinExistence type="predicted"/>